<proteinExistence type="predicted"/>
<dbReference type="AlphaFoldDB" id="E2NGX9"/>
<name>E2NGX9_9BACE</name>
<gene>
    <name evidence="1" type="ORF">BACCELL_03554</name>
</gene>
<dbReference type="Proteomes" id="UP000003711">
    <property type="component" value="Unassembled WGS sequence"/>
</dbReference>
<comment type="caution">
    <text evidence="1">The sequence shown here is derived from an EMBL/GenBank/DDBJ whole genome shotgun (WGS) entry which is preliminary data.</text>
</comment>
<evidence type="ECO:0000313" key="1">
    <source>
        <dbReference type="EMBL" id="EEF88838.1"/>
    </source>
</evidence>
<dbReference type="EMBL" id="ACCH01000256">
    <property type="protein sequence ID" value="EEF88838.1"/>
    <property type="molecule type" value="Genomic_DNA"/>
</dbReference>
<dbReference type="HOGENOM" id="CLU_3164415_0_0_10"/>
<reference evidence="1 2" key="2">
    <citation type="submission" date="2009-01" db="EMBL/GenBank/DDBJ databases">
        <title>Draft genome sequence of Bacteroides cellulosilyticus (DSM 14838).</title>
        <authorList>
            <person name="Sudarsanam P."/>
            <person name="Ley R."/>
            <person name="Guruge J."/>
            <person name="Turnbaugh P.J."/>
            <person name="Mahowald M."/>
            <person name="Liep D."/>
            <person name="Gordon J."/>
        </authorList>
    </citation>
    <scope>NUCLEOTIDE SEQUENCE [LARGE SCALE GENOMIC DNA]</scope>
    <source>
        <strain evidence="1 2">DSM 14838</strain>
    </source>
</reference>
<organism evidence="1 2">
    <name type="scientific">Bacteroides cellulosilyticus DSM 14838</name>
    <dbReference type="NCBI Taxonomy" id="537012"/>
    <lineage>
        <taxon>Bacteria</taxon>
        <taxon>Pseudomonadati</taxon>
        <taxon>Bacteroidota</taxon>
        <taxon>Bacteroidia</taxon>
        <taxon>Bacteroidales</taxon>
        <taxon>Bacteroidaceae</taxon>
        <taxon>Bacteroides</taxon>
    </lineage>
</organism>
<sequence length="47" mass="5490">MGNYNYKTALQSRCLIIDYQKSTRIPFSVSKKLRVCRQGVNFLFTNS</sequence>
<reference evidence="1 2" key="1">
    <citation type="submission" date="2008-12" db="EMBL/GenBank/DDBJ databases">
        <authorList>
            <person name="Fulton L."/>
            <person name="Clifton S."/>
            <person name="Fulton B."/>
            <person name="Xu J."/>
            <person name="Minx P."/>
            <person name="Pepin K.H."/>
            <person name="Johnson M."/>
            <person name="Bhonagiri V."/>
            <person name="Nash W.E."/>
            <person name="Mardis E.R."/>
            <person name="Wilson R.K."/>
        </authorList>
    </citation>
    <scope>NUCLEOTIDE SEQUENCE [LARGE SCALE GENOMIC DNA]</scope>
    <source>
        <strain evidence="1 2">DSM 14838</strain>
    </source>
</reference>
<evidence type="ECO:0000313" key="2">
    <source>
        <dbReference type="Proteomes" id="UP000003711"/>
    </source>
</evidence>
<accession>E2NGX9</accession>
<protein>
    <submittedName>
        <fullName evidence="1">Uncharacterized protein</fullName>
    </submittedName>
</protein>